<proteinExistence type="predicted"/>
<dbReference type="InterPro" id="IPR037523">
    <property type="entry name" value="VOC_core"/>
</dbReference>
<keyword evidence="3" id="KW-1185">Reference proteome</keyword>
<reference evidence="2 3" key="1">
    <citation type="submission" date="2019-12" db="EMBL/GenBank/DDBJ databases">
        <title>Whole genome sequencing of endophytic Actinobacterium Micromonospora sp. MPMI6T.</title>
        <authorList>
            <person name="Evv R."/>
            <person name="Podile A.R."/>
        </authorList>
    </citation>
    <scope>NUCLEOTIDE SEQUENCE [LARGE SCALE GENOMIC DNA]</scope>
    <source>
        <strain evidence="2 3">MPMI6</strain>
    </source>
</reference>
<dbReference type="RefSeq" id="WP_208814435.1">
    <property type="nucleotide sequence ID" value="NZ_WVUH01000129.1"/>
</dbReference>
<accession>A0ABS3VSM6</accession>
<evidence type="ECO:0000259" key="1">
    <source>
        <dbReference type="PROSITE" id="PS51819"/>
    </source>
</evidence>
<dbReference type="InterPro" id="IPR029068">
    <property type="entry name" value="Glyas_Bleomycin-R_OHBP_Dase"/>
</dbReference>
<dbReference type="Gene3D" id="3.10.180.10">
    <property type="entry name" value="2,3-Dihydroxybiphenyl 1,2-Dioxygenase, domain 1"/>
    <property type="match status" value="2"/>
</dbReference>
<protein>
    <submittedName>
        <fullName evidence="2">VOC family protein</fullName>
    </submittedName>
</protein>
<dbReference type="PANTHER" id="PTHR33993:SF14">
    <property type="entry name" value="GB|AAF24581.1"/>
    <property type="match status" value="1"/>
</dbReference>
<name>A0ABS3VSM6_MICEH</name>
<dbReference type="PANTHER" id="PTHR33993">
    <property type="entry name" value="GLYOXALASE-RELATED"/>
    <property type="match status" value="1"/>
</dbReference>
<dbReference type="InterPro" id="IPR052164">
    <property type="entry name" value="Anthracycline_SecMetBiosynth"/>
</dbReference>
<dbReference type="InterPro" id="IPR004360">
    <property type="entry name" value="Glyas_Fos-R_dOase_dom"/>
</dbReference>
<dbReference type="Proteomes" id="UP000823521">
    <property type="component" value="Unassembled WGS sequence"/>
</dbReference>
<feature type="domain" description="VOC" evidence="1">
    <location>
        <begin position="136"/>
        <end position="252"/>
    </location>
</feature>
<comment type="caution">
    <text evidence="2">The sequence shown here is derived from an EMBL/GenBank/DDBJ whole genome shotgun (WGS) entry which is preliminary data.</text>
</comment>
<organism evidence="2 3">
    <name type="scientific">Micromonospora echinofusca</name>
    <dbReference type="NCBI Taxonomy" id="47858"/>
    <lineage>
        <taxon>Bacteria</taxon>
        <taxon>Bacillati</taxon>
        <taxon>Actinomycetota</taxon>
        <taxon>Actinomycetes</taxon>
        <taxon>Micromonosporales</taxon>
        <taxon>Micromonosporaceae</taxon>
        <taxon>Micromonospora</taxon>
    </lineage>
</organism>
<gene>
    <name evidence="2" type="ORF">GSF22_16220</name>
</gene>
<evidence type="ECO:0000313" key="2">
    <source>
        <dbReference type="EMBL" id="MBO4207542.1"/>
    </source>
</evidence>
<feature type="domain" description="VOC" evidence="1">
    <location>
        <begin position="8"/>
        <end position="122"/>
    </location>
</feature>
<evidence type="ECO:0000313" key="3">
    <source>
        <dbReference type="Proteomes" id="UP000823521"/>
    </source>
</evidence>
<dbReference type="PROSITE" id="PS51819">
    <property type="entry name" value="VOC"/>
    <property type="match status" value="2"/>
</dbReference>
<dbReference type="Pfam" id="PF00903">
    <property type="entry name" value="Glyoxalase"/>
    <property type="match status" value="2"/>
</dbReference>
<dbReference type="EMBL" id="WVUH01000129">
    <property type="protein sequence ID" value="MBO4207542.1"/>
    <property type="molecule type" value="Genomic_DNA"/>
</dbReference>
<dbReference type="CDD" id="cd07247">
    <property type="entry name" value="SgaA_N_like"/>
    <property type="match status" value="2"/>
</dbReference>
<dbReference type="SUPFAM" id="SSF54593">
    <property type="entry name" value="Glyoxalase/Bleomycin resistance protein/Dihydroxybiphenyl dioxygenase"/>
    <property type="match status" value="2"/>
</dbReference>
<sequence>MSTVEAGTPCWADLATGDLDAATRFYPELFGWTGQVSPEPESGGYTIFQRNGLAVAGAGPPATPGQPAIWSTYIATDDADSAAGRVEAAGGQVIVDPFDVGEQGRMAVFADPAGAAFSVWQPRAMRGAELFNEPGALSWTELTTPDPAGAKEFYALVFGWQAEDEPMGPVTYTGWRLGDRIIAGMMPALDEHWPPNLPAYWGVYFAVADCDATAARAAELGGIIMVPPRDVPMGRYAVLNDPQGAAFSVVALAAALA</sequence>